<dbReference type="HAMAP" id="MF_01820">
    <property type="entry name" value="GTPase_RsgA"/>
    <property type="match status" value="1"/>
</dbReference>
<comment type="function">
    <text evidence="10">One of several proteins that assist in the late maturation steps of the functional core of the 30S ribosomal subunit. Helps release RbfA from mature subunits. May play a role in the assembly of ribosomal proteins into the subunit. Circularly permuted GTPase that catalyzes slow GTP hydrolysis, GTPase activity is stimulated by the 30S ribosomal subunit.</text>
</comment>
<keyword evidence="6 10" id="KW-0378">Hydrolase</keyword>
<keyword evidence="9 10" id="KW-0342">GTP-binding</keyword>
<dbReference type="EMBL" id="FQVN01000004">
    <property type="protein sequence ID" value="SHF62573.1"/>
    <property type="molecule type" value="Genomic_DNA"/>
</dbReference>
<evidence type="ECO:0000256" key="2">
    <source>
        <dbReference type="ARBA" id="ARBA00022517"/>
    </source>
</evidence>
<feature type="binding site" evidence="10">
    <location>
        <position position="301"/>
    </location>
    <ligand>
        <name>Zn(2+)</name>
        <dbReference type="ChEBI" id="CHEBI:29105"/>
    </ligand>
</feature>
<keyword evidence="2 10" id="KW-0690">Ribosome biogenesis</keyword>
<dbReference type="PANTHER" id="PTHR32120:SF10">
    <property type="entry name" value="SMALL RIBOSOMAL SUBUNIT BIOGENESIS GTPASE RSGA"/>
    <property type="match status" value="1"/>
</dbReference>
<dbReference type="Pfam" id="PF03193">
    <property type="entry name" value="RsgA_GTPase"/>
    <property type="match status" value="1"/>
</dbReference>
<dbReference type="NCBIfam" id="TIGR00157">
    <property type="entry name" value="ribosome small subunit-dependent GTPase A"/>
    <property type="match status" value="1"/>
</dbReference>
<keyword evidence="8 10" id="KW-0694">RNA-binding</keyword>
<dbReference type="GO" id="GO:0005525">
    <property type="term" value="F:GTP binding"/>
    <property type="evidence" value="ECO:0007669"/>
    <property type="project" value="UniProtKB-UniRule"/>
</dbReference>
<feature type="binding site" evidence="10">
    <location>
        <position position="308"/>
    </location>
    <ligand>
        <name>Zn(2+)</name>
        <dbReference type="ChEBI" id="CHEBI:29105"/>
    </ligand>
</feature>
<dbReference type="GO" id="GO:0005737">
    <property type="term" value="C:cytoplasm"/>
    <property type="evidence" value="ECO:0007669"/>
    <property type="project" value="UniProtKB-SubCell"/>
</dbReference>
<dbReference type="GO" id="GO:0003924">
    <property type="term" value="F:GTPase activity"/>
    <property type="evidence" value="ECO:0007669"/>
    <property type="project" value="UniProtKB-UniRule"/>
</dbReference>
<evidence type="ECO:0000313" key="13">
    <source>
        <dbReference type="EMBL" id="SHF62573.1"/>
    </source>
</evidence>
<keyword evidence="4 10" id="KW-0699">rRNA-binding</keyword>
<evidence type="ECO:0000313" key="14">
    <source>
        <dbReference type="Proteomes" id="UP000184501"/>
    </source>
</evidence>
<evidence type="ECO:0000259" key="11">
    <source>
        <dbReference type="PROSITE" id="PS50936"/>
    </source>
</evidence>
<dbReference type="InterPro" id="IPR027417">
    <property type="entry name" value="P-loop_NTPase"/>
</dbReference>
<evidence type="ECO:0000256" key="9">
    <source>
        <dbReference type="ARBA" id="ARBA00023134"/>
    </source>
</evidence>
<dbReference type="GO" id="GO:0046872">
    <property type="term" value="F:metal ion binding"/>
    <property type="evidence" value="ECO:0007669"/>
    <property type="project" value="UniProtKB-KW"/>
</dbReference>
<feature type="binding site" evidence="10">
    <location>
        <begin position="170"/>
        <end position="173"/>
    </location>
    <ligand>
        <name>GTP</name>
        <dbReference type="ChEBI" id="CHEBI:37565"/>
    </ligand>
</feature>
<dbReference type="EC" id="3.6.1.-" evidence="10"/>
<keyword evidence="7 10" id="KW-0862">Zinc</keyword>
<dbReference type="GO" id="GO:0019843">
    <property type="term" value="F:rRNA binding"/>
    <property type="evidence" value="ECO:0007669"/>
    <property type="project" value="UniProtKB-KW"/>
</dbReference>
<comment type="similarity">
    <text evidence="10">Belongs to the TRAFAC class YlqF/YawG GTPase family. RsgA subfamily.</text>
</comment>
<dbReference type="InterPro" id="IPR004881">
    <property type="entry name" value="Ribosome_biogen_GTPase_RsgA"/>
</dbReference>
<comment type="subcellular location">
    <subcellularLocation>
        <location evidence="10">Cytoplasm</location>
    </subcellularLocation>
</comment>
<evidence type="ECO:0000256" key="4">
    <source>
        <dbReference type="ARBA" id="ARBA00022730"/>
    </source>
</evidence>
<feature type="domain" description="CP-type G" evidence="12">
    <location>
        <begin position="117"/>
        <end position="278"/>
    </location>
</feature>
<evidence type="ECO:0000256" key="8">
    <source>
        <dbReference type="ARBA" id="ARBA00022884"/>
    </source>
</evidence>
<feature type="binding site" evidence="10">
    <location>
        <begin position="220"/>
        <end position="228"/>
    </location>
    <ligand>
        <name>GTP</name>
        <dbReference type="ChEBI" id="CHEBI:37565"/>
    </ligand>
</feature>
<dbReference type="CDD" id="cd01854">
    <property type="entry name" value="YjeQ_EngC"/>
    <property type="match status" value="1"/>
</dbReference>
<feature type="binding site" evidence="10">
    <location>
        <position position="314"/>
    </location>
    <ligand>
        <name>Zn(2+)</name>
        <dbReference type="ChEBI" id="CHEBI:29105"/>
    </ligand>
</feature>
<dbReference type="InterPro" id="IPR010914">
    <property type="entry name" value="RsgA_GTPase_dom"/>
</dbReference>
<dbReference type="AlphaFoldDB" id="A0A1M5D678"/>
<dbReference type="Gene3D" id="3.40.50.300">
    <property type="entry name" value="P-loop containing nucleotide triphosphate hydrolases"/>
    <property type="match status" value="1"/>
</dbReference>
<keyword evidence="5 10" id="KW-0547">Nucleotide-binding</keyword>
<evidence type="ECO:0000256" key="1">
    <source>
        <dbReference type="ARBA" id="ARBA00022490"/>
    </source>
</evidence>
<dbReference type="InterPro" id="IPR030378">
    <property type="entry name" value="G_CP_dom"/>
</dbReference>
<name>A0A1M5D678_STRHI</name>
<evidence type="ECO:0000256" key="5">
    <source>
        <dbReference type="ARBA" id="ARBA00022741"/>
    </source>
</evidence>
<dbReference type="PANTHER" id="PTHR32120">
    <property type="entry name" value="SMALL RIBOSOMAL SUBUNIT BIOGENESIS GTPASE RSGA"/>
    <property type="match status" value="1"/>
</dbReference>
<accession>A0A1M5D678</accession>
<proteinExistence type="inferred from homology"/>
<keyword evidence="1 10" id="KW-0963">Cytoplasm</keyword>
<dbReference type="PROSITE" id="PS50936">
    <property type="entry name" value="ENGC_GTPASE"/>
    <property type="match status" value="1"/>
</dbReference>
<feature type="binding site" evidence="10">
    <location>
        <position position="306"/>
    </location>
    <ligand>
        <name>Zn(2+)</name>
        <dbReference type="ChEBI" id="CHEBI:29105"/>
    </ligand>
</feature>
<keyword evidence="3 10" id="KW-0479">Metal-binding</keyword>
<keyword evidence="14" id="KW-1185">Reference proteome</keyword>
<reference evidence="13 14" key="1">
    <citation type="submission" date="2016-11" db="EMBL/GenBank/DDBJ databases">
        <authorList>
            <person name="Jaros S."/>
            <person name="Januszkiewicz K."/>
            <person name="Wedrychowicz H."/>
        </authorList>
    </citation>
    <scope>NUCLEOTIDE SEQUENCE [LARGE SCALE GENOMIC DNA]</scope>
    <source>
        <strain evidence="13 14">DSM 44523</strain>
    </source>
</reference>
<evidence type="ECO:0000256" key="7">
    <source>
        <dbReference type="ARBA" id="ARBA00022833"/>
    </source>
</evidence>
<dbReference type="PROSITE" id="PS51721">
    <property type="entry name" value="G_CP"/>
    <property type="match status" value="1"/>
</dbReference>
<dbReference type="Proteomes" id="UP000184501">
    <property type="component" value="Unassembled WGS sequence"/>
</dbReference>
<gene>
    <name evidence="10" type="primary">rsgA</name>
    <name evidence="13" type="ORF">SAMN05444320_104319</name>
</gene>
<dbReference type="SUPFAM" id="SSF52540">
    <property type="entry name" value="P-loop containing nucleoside triphosphate hydrolases"/>
    <property type="match status" value="1"/>
</dbReference>
<dbReference type="GO" id="GO:0042274">
    <property type="term" value="P:ribosomal small subunit biogenesis"/>
    <property type="evidence" value="ECO:0007669"/>
    <property type="project" value="UniProtKB-UniRule"/>
</dbReference>
<feature type="domain" description="EngC GTPase" evidence="11">
    <location>
        <begin position="131"/>
        <end position="276"/>
    </location>
</feature>
<comment type="cofactor">
    <cofactor evidence="10">
        <name>Zn(2+)</name>
        <dbReference type="ChEBI" id="CHEBI:29105"/>
    </cofactor>
    <text evidence="10">Binds 1 zinc ion per subunit.</text>
</comment>
<organism evidence="13 14">
    <name type="scientific">Streptoalloteichus hindustanus</name>
    <dbReference type="NCBI Taxonomy" id="2017"/>
    <lineage>
        <taxon>Bacteria</taxon>
        <taxon>Bacillati</taxon>
        <taxon>Actinomycetota</taxon>
        <taxon>Actinomycetes</taxon>
        <taxon>Pseudonocardiales</taxon>
        <taxon>Pseudonocardiaceae</taxon>
        <taxon>Streptoalloteichus</taxon>
    </lineage>
</organism>
<protein>
    <recommendedName>
        <fullName evidence="10">Small ribosomal subunit biogenesis GTPase RsgA</fullName>
        <ecNumber evidence="10">3.6.1.-</ecNumber>
    </recommendedName>
</protein>
<evidence type="ECO:0000256" key="3">
    <source>
        <dbReference type="ARBA" id="ARBA00022723"/>
    </source>
</evidence>
<dbReference type="STRING" id="2017.SAMN05444320_104319"/>
<evidence type="ECO:0000256" key="10">
    <source>
        <dbReference type="HAMAP-Rule" id="MF_01820"/>
    </source>
</evidence>
<sequence length="377" mass="39703">MLIGAPVQRVSSLSHSSSRHVPSYSLADYGWGEAWEHAFAPHRAAGLVPARVVRAERGSCEVVTDAGIVRAEIPGVADHADPLSAPCTGDWAALRPATAGHAPVLHAVLERRTALVRSTASRTSHGQVLAANVDTVVVTVSLAAPLKHGRTERMLALAWESGAQPVVVLTKADACADVSSAHAQVSEVAPGVDVLVTSAVTGQGLDVLSAVLTGTVVLFGPSGAGKSTLGNQLLGEDRLATGAVRDTDGKGRHTTAWRELLPLPGGGVLLDTPGLRAVGLHDAQDGLEQTFAEIEHLAGECRFADCAHGSEPGCAVLAAVEAGEISQRRLDSYHRLLRENAYAASRTDARLRADREAVKKDIARKLRATYQFRERQR</sequence>
<comment type="subunit">
    <text evidence="10">Monomer. Associates with 30S ribosomal subunit, binds 16S rRNA.</text>
</comment>
<evidence type="ECO:0000259" key="12">
    <source>
        <dbReference type="PROSITE" id="PS51721"/>
    </source>
</evidence>
<evidence type="ECO:0000256" key="6">
    <source>
        <dbReference type="ARBA" id="ARBA00022801"/>
    </source>
</evidence>
<dbReference type="Gene3D" id="1.10.40.50">
    <property type="entry name" value="Probable gtpase engc, domain 3"/>
    <property type="match status" value="1"/>
</dbReference>